<dbReference type="PANTHER" id="PTHR11102">
    <property type="entry name" value="SEL-1-LIKE PROTEIN"/>
    <property type="match status" value="1"/>
</dbReference>
<dbReference type="Pfam" id="PF08238">
    <property type="entry name" value="Sel1"/>
    <property type="match status" value="6"/>
</dbReference>
<keyword evidence="1" id="KW-0732">Signal</keyword>
<evidence type="ECO:0000256" key="1">
    <source>
        <dbReference type="SAM" id="SignalP"/>
    </source>
</evidence>
<dbReference type="InterPro" id="IPR006597">
    <property type="entry name" value="Sel1-like"/>
</dbReference>
<evidence type="ECO:0000313" key="3">
    <source>
        <dbReference type="Proteomes" id="UP000182983"/>
    </source>
</evidence>
<dbReference type="InterPro" id="IPR050767">
    <property type="entry name" value="Sel1_AlgK"/>
</dbReference>
<gene>
    <name evidence="2" type="ORF">SAMN04244559_02101</name>
</gene>
<feature type="signal peptide" evidence="1">
    <location>
        <begin position="1"/>
        <end position="21"/>
    </location>
</feature>
<dbReference type="EMBL" id="FNWO01000007">
    <property type="protein sequence ID" value="SEH38941.1"/>
    <property type="molecule type" value="Genomic_DNA"/>
</dbReference>
<proteinExistence type="predicted"/>
<dbReference type="PANTHER" id="PTHR11102:SF160">
    <property type="entry name" value="ERAD-ASSOCIATED E3 UBIQUITIN-PROTEIN LIGASE COMPONENT HRD3"/>
    <property type="match status" value="1"/>
</dbReference>
<dbReference type="OrthoDB" id="112232at2"/>
<reference evidence="3" key="1">
    <citation type="submission" date="2016-10" db="EMBL/GenBank/DDBJ databases">
        <authorList>
            <person name="Varghese N."/>
            <person name="Submissions S."/>
        </authorList>
    </citation>
    <scope>NUCLEOTIDE SEQUENCE [LARGE SCALE GENOMIC DNA]</scope>
    <source>
        <strain evidence="3">DSM 13234</strain>
    </source>
</reference>
<dbReference type="Proteomes" id="UP000182983">
    <property type="component" value="Unassembled WGS sequence"/>
</dbReference>
<dbReference type="Gene3D" id="1.25.40.10">
    <property type="entry name" value="Tetratricopeptide repeat domain"/>
    <property type="match status" value="3"/>
</dbReference>
<dbReference type="SUPFAM" id="SSF81901">
    <property type="entry name" value="HCP-like"/>
    <property type="match status" value="2"/>
</dbReference>
<organism evidence="2 3">
    <name type="scientific">Magnetospirillum fulvum</name>
    <name type="common">Rhodospirillum fulvum</name>
    <dbReference type="NCBI Taxonomy" id="1082"/>
    <lineage>
        <taxon>Bacteria</taxon>
        <taxon>Pseudomonadati</taxon>
        <taxon>Pseudomonadota</taxon>
        <taxon>Alphaproteobacteria</taxon>
        <taxon>Rhodospirillales</taxon>
        <taxon>Rhodospirillaceae</taxon>
        <taxon>Magnetospirillum</taxon>
    </lineage>
</organism>
<dbReference type="InterPro" id="IPR011990">
    <property type="entry name" value="TPR-like_helical_dom_sf"/>
</dbReference>
<dbReference type="AlphaFoldDB" id="A0A1H6HSU7"/>
<evidence type="ECO:0008006" key="4">
    <source>
        <dbReference type="Google" id="ProtNLM"/>
    </source>
</evidence>
<sequence>MRIAAFAAALIAFTLPTVASAETGKTPAAADSGRGGLAVAASRGDADAQYQLGLAARKGRSADAKKTAFSWFSLAAANGSAPAAIEAAKALETGAGLPKNLEQAGQWWYRAAQLGDAAARKRWTELFISGQIASAGGIDGAGWIAEQASHGNKKAAIALAEAYERGHGVAPSLSEAEKWYRLAALIHSDVEARFRLGRMLLSRPAAWRIPETEEWSPKDKDRGNKPFGAVWMSAKPTEDADKAVLLRPGIEDGAYWLTLAANEGHAEAQYLLGKSLAEGFELKMDLAAAIGWLRAASAQNHPAATMLIADLTAKGQGFSAKDPIRAYALYDLAAALGQPGAAVARDSLGRGMGGRQLARARQLAQDLREYR</sequence>
<name>A0A1H6HSU7_MAGFU</name>
<keyword evidence="3" id="KW-1185">Reference proteome</keyword>
<dbReference type="RefSeq" id="WP_074768282.1">
    <property type="nucleotide sequence ID" value="NZ_FNWO01000007.1"/>
</dbReference>
<feature type="chain" id="PRO_5010292842" description="Sel1 repeat family protein" evidence="1">
    <location>
        <begin position="22"/>
        <end position="371"/>
    </location>
</feature>
<accession>A0A1H6HSU7</accession>
<dbReference type="SMART" id="SM00671">
    <property type="entry name" value="SEL1"/>
    <property type="match status" value="5"/>
</dbReference>
<protein>
    <recommendedName>
        <fullName evidence="4">Sel1 repeat family protein</fullName>
    </recommendedName>
</protein>
<evidence type="ECO:0000313" key="2">
    <source>
        <dbReference type="EMBL" id="SEH38941.1"/>
    </source>
</evidence>